<dbReference type="Proteomes" id="UP001412067">
    <property type="component" value="Unassembled WGS sequence"/>
</dbReference>
<protein>
    <submittedName>
        <fullName evidence="2">Uncharacterized protein</fullName>
    </submittedName>
</protein>
<sequence length="105" mass="10891">MRELMRVTKIVNQWLGEVHDTSDGVTAPKESPSGSSDRLPRSATGAGQASIAGVGGENAAVVDVGRVGASSRANQRTENAAVVACESGVRVAVRELKSAVKFQEL</sequence>
<comment type="caution">
    <text evidence="2">The sequence shown here is derived from an EMBL/GenBank/DDBJ whole genome shotgun (WGS) entry which is preliminary data.</text>
</comment>
<gene>
    <name evidence="2" type="ORF">KSP40_PGU018817</name>
</gene>
<feature type="region of interest" description="Disordered" evidence="1">
    <location>
        <begin position="20"/>
        <end position="50"/>
    </location>
</feature>
<evidence type="ECO:0000313" key="2">
    <source>
        <dbReference type="EMBL" id="KAK8964990.1"/>
    </source>
</evidence>
<name>A0ABR2MLJ7_9ASPA</name>
<dbReference type="EMBL" id="JBBWWR010000006">
    <property type="protein sequence ID" value="KAK8964990.1"/>
    <property type="molecule type" value="Genomic_DNA"/>
</dbReference>
<keyword evidence="3" id="KW-1185">Reference proteome</keyword>
<evidence type="ECO:0000313" key="3">
    <source>
        <dbReference type="Proteomes" id="UP001412067"/>
    </source>
</evidence>
<organism evidence="2 3">
    <name type="scientific">Platanthera guangdongensis</name>
    <dbReference type="NCBI Taxonomy" id="2320717"/>
    <lineage>
        <taxon>Eukaryota</taxon>
        <taxon>Viridiplantae</taxon>
        <taxon>Streptophyta</taxon>
        <taxon>Embryophyta</taxon>
        <taxon>Tracheophyta</taxon>
        <taxon>Spermatophyta</taxon>
        <taxon>Magnoliopsida</taxon>
        <taxon>Liliopsida</taxon>
        <taxon>Asparagales</taxon>
        <taxon>Orchidaceae</taxon>
        <taxon>Orchidoideae</taxon>
        <taxon>Orchideae</taxon>
        <taxon>Orchidinae</taxon>
        <taxon>Platanthera</taxon>
    </lineage>
</organism>
<evidence type="ECO:0000256" key="1">
    <source>
        <dbReference type="SAM" id="MobiDB-lite"/>
    </source>
</evidence>
<accession>A0ABR2MLJ7</accession>
<proteinExistence type="predicted"/>
<reference evidence="2 3" key="1">
    <citation type="journal article" date="2022" name="Nat. Plants">
        <title>Genomes of leafy and leafless Platanthera orchids illuminate the evolution of mycoheterotrophy.</title>
        <authorList>
            <person name="Li M.H."/>
            <person name="Liu K.W."/>
            <person name="Li Z."/>
            <person name="Lu H.C."/>
            <person name="Ye Q.L."/>
            <person name="Zhang D."/>
            <person name="Wang J.Y."/>
            <person name="Li Y.F."/>
            <person name="Zhong Z.M."/>
            <person name="Liu X."/>
            <person name="Yu X."/>
            <person name="Liu D.K."/>
            <person name="Tu X.D."/>
            <person name="Liu B."/>
            <person name="Hao Y."/>
            <person name="Liao X.Y."/>
            <person name="Jiang Y.T."/>
            <person name="Sun W.H."/>
            <person name="Chen J."/>
            <person name="Chen Y.Q."/>
            <person name="Ai Y."/>
            <person name="Zhai J.W."/>
            <person name="Wu S.S."/>
            <person name="Zhou Z."/>
            <person name="Hsiao Y.Y."/>
            <person name="Wu W.L."/>
            <person name="Chen Y.Y."/>
            <person name="Lin Y.F."/>
            <person name="Hsu J.L."/>
            <person name="Li C.Y."/>
            <person name="Wang Z.W."/>
            <person name="Zhao X."/>
            <person name="Zhong W.Y."/>
            <person name="Ma X.K."/>
            <person name="Ma L."/>
            <person name="Huang J."/>
            <person name="Chen G.Z."/>
            <person name="Huang M.Z."/>
            <person name="Huang L."/>
            <person name="Peng D.H."/>
            <person name="Luo Y.B."/>
            <person name="Zou S.Q."/>
            <person name="Chen S.P."/>
            <person name="Lan S."/>
            <person name="Tsai W.C."/>
            <person name="Van de Peer Y."/>
            <person name="Liu Z.J."/>
        </authorList>
    </citation>
    <scope>NUCLEOTIDE SEQUENCE [LARGE SCALE GENOMIC DNA]</scope>
    <source>
        <strain evidence="2">Lor288</strain>
    </source>
</reference>